<dbReference type="AlphaFoldDB" id="A0AAF1KK07"/>
<evidence type="ECO:0000256" key="7">
    <source>
        <dbReference type="ARBA" id="ARBA00022519"/>
    </source>
</evidence>
<feature type="transmembrane region" description="Helical" evidence="16">
    <location>
        <begin position="6"/>
        <end position="22"/>
    </location>
</feature>
<dbReference type="InterPro" id="IPR034300">
    <property type="entry name" value="PNTB-like"/>
</dbReference>
<evidence type="ECO:0000256" key="16">
    <source>
        <dbReference type="SAM" id="Phobius"/>
    </source>
</evidence>
<keyword evidence="9 15" id="KW-0521">NADP</keyword>
<evidence type="ECO:0000256" key="9">
    <source>
        <dbReference type="ARBA" id="ARBA00022857"/>
    </source>
</evidence>
<accession>A0AAF1KK07</accession>
<gene>
    <name evidence="18" type="ORF">PR017_25720</name>
</gene>
<evidence type="ECO:0000256" key="8">
    <source>
        <dbReference type="ARBA" id="ARBA00022692"/>
    </source>
</evidence>
<reference evidence="18 19" key="1">
    <citation type="journal article" date="2018" name="Sci. Rep.">
        <title>Rhizobium tumorigenes sp. nov., a novel plant tumorigenic bacterium isolated from cane gall tumors on thornless blackberry.</title>
        <authorList>
            <person name="Kuzmanovi N."/>
            <person name="Smalla K."/>
            <person name="Gronow S."/>
            <person name="PuBawska J."/>
        </authorList>
    </citation>
    <scope>NUCLEOTIDE SEQUENCE [LARGE SCALE GENOMIC DNA]</scope>
    <source>
        <strain evidence="18 19">1078</strain>
    </source>
</reference>
<evidence type="ECO:0000313" key="19">
    <source>
        <dbReference type="Proteomes" id="UP000249499"/>
    </source>
</evidence>
<keyword evidence="8 16" id="KW-0812">Transmembrane</keyword>
<dbReference type="GO" id="GO:0008750">
    <property type="term" value="F:proton-translocating NAD(P)+ transhydrogenase activity"/>
    <property type="evidence" value="ECO:0007669"/>
    <property type="project" value="UniProtKB-EC"/>
</dbReference>
<keyword evidence="6 15" id="KW-1003">Cell membrane</keyword>
<proteinExistence type="inferred from homology"/>
<feature type="transmembrane region" description="Helical" evidence="16">
    <location>
        <begin position="193"/>
        <end position="214"/>
    </location>
</feature>
<sequence>MFLQHIEGLSGLVAAALFIFGLKRMSSPVTALSGIVVAGIGMVIAVAASFLVLADLPEAAQPRMLANIVLAVLALGLGGGWAWWNGRKVAVTAMPQMVALYNGMGGGAAAAVAAVELLKVATAAPLNASVTIAGALIGSISLTGSVIAWAKLDGRIDKPWRFTGQRVVNGLVFVLAIALGTLLVLQYGGLPTVVIALLFFGCALAFGILMTLPIGGADMPVVISLYNAFTGLAVALEGYALQNPALMIAGMVVGSAGTMLTVLMAKAMNRSLANVLFSNFGDVSAASTSDIAGSMKPADAGDAAIAMRYASSVIIVPGYGLAVAQAQQKLYELVKMLQAADVDVKFAIHPVAGRMPGHMNVLLAEAGVPYDIIFDMEDINDAFATTDVALVIGANDVVNPAARTDKSSPIYGMPILNVDQAHQVYVVKRGQGKGYAGVENLLFYGDNCNMVYGDAQAVITQMVQAIKELGG</sequence>
<dbReference type="SUPFAM" id="SSF52467">
    <property type="entry name" value="DHS-like NAD/FAD-binding domain"/>
    <property type="match status" value="1"/>
</dbReference>
<evidence type="ECO:0000313" key="18">
    <source>
        <dbReference type="EMBL" id="WFR99047.1"/>
    </source>
</evidence>
<dbReference type="EMBL" id="CP117259">
    <property type="protein sequence ID" value="WFR99047.1"/>
    <property type="molecule type" value="Genomic_DNA"/>
</dbReference>
<comment type="subcellular location">
    <subcellularLocation>
        <location evidence="2">Cell inner membrane</location>
        <topology evidence="2">Multi-pass membrane protein</topology>
    </subcellularLocation>
</comment>
<evidence type="ECO:0000256" key="5">
    <source>
        <dbReference type="ARBA" id="ARBA00014581"/>
    </source>
</evidence>
<evidence type="ECO:0000256" key="13">
    <source>
        <dbReference type="ARBA" id="ARBA00023136"/>
    </source>
</evidence>
<evidence type="ECO:0000256" key="14">
    <source>
        <dbReference type="ARBA" id="ARBA00048202"/>
    </source>
</evidence>
<feature type="transmembrane region" description="Helical" evidence="16">
    <location>
        <begin position="98"/>
        <end position="118"/>
    </location>
</feature>
<dbReference type="GO" id="GO:0005886">
    <property type="term" value="C:plasma membrane"/>
    <property type="evidence" value="ECO:0007669"/>
    <property type="project" value="UniProtKB-SubCell"/>
</dbReference>
<feature type="transmembrane region" description="Helical" evidence="16">
    <location>
        <begin position="170"/>
        <end position="187"/>
    </location>
</feature>
<evidence type="ECO:0000256" key="10">
    <source>
        <dbReference type="ARBA" id="ARBA00022967"/>
    </source>
</evidence>
<comment type="function">
    <text evidence="1 15">The transhydrogenation between NADH and NADP is coupled to respiration and ATP hydrolysis and functions as a proton pump across the membrane.</text>
</comment>
<dbReference type="PANTHER" id="PTHR44758:SF1">
    <property type="entry name" value="NAD(P) TRANSHYDROGENASE SUBUNIT BETA"/>
    <property type="match status" value="1"/>
</dbReference>
<feature type="transmembrane region" description="Helical" evidence="16">
    <location>
        <begin position="130"/>
        <end position="150"/>
    </location>
</feature>
<keyword evidence="19" id="KW-1185">Reference proteome</keyword>
<evidence type="ECO:0000256" key="4">
    <source>
        <dbReference type="ARBA" id="ARBA00012943"/>
    </source>
</evidence>
<keyword evidence="11 16" id="KW-1133">Transmembrane helix</keyword>
<evidence type="ECO:0000256" key="2">
    <source>
        <dbReference type="ARBA" id="ARBA00004429"/>
    </source>
</evidence>
<dbReference type="KEGG" id="rtu:PR017_25720"/>
<feature type="transmembrane region" description="Helical" evidence="16">
    <location>
        <begin position="29"/>
        <end position="52"/>
    </location>
</feature>
<evidence type="ECO:0000256" key="12">
    <source>
        <dbReference type="ARBA" id="ARBA00023027"/>
    </source>
</evidence>
<keyword evidence="13 15" id="KW-0472">Membrane</keyword>
<dbReference type="InterPro" id="IPR012136">
    <property type="entry name" value="NADH_DH_b"/>
</dbReference>
<keyword evidence="12 15" id="KW-0520">NAD</keyword>
<dbReference type="GO" id="GO:0050661">
    <property type="term" value="F:NADP binding"/>
    <property type="evidence" value="ECO:0007669"/>
    <property type="project" value="InterPro"/>
</dbReference>
<evidence type="ECO:0000256" key="6">
    <source>
        <dbReference type="ARBA" id="ARBA00022475"/>
    </source>
</evidence>
<keyword evidence="10 15" id="KW-1278">Translocase</keyword>
<organism evidence="18 19">
    <name type="scientific">Rhizobium tumorigenes</name>
    <dbReference type="NCBI Taxonomy" id="2041385"/>
    <lineage>
        <taxon>Bacteria</taxon>
        <taxon>Pseudomonadati</taxon>
        <taxon>Pseudomonadota</taxon>
        <taxon>Alphaproteobacteria</taxon>
        <taxon>Hyphomicrobiales</taxon>
        <taxon>Rhizobiaceae</taxon>
        <taxon>Rhizobium/Agrobacterium group</taxon>
        <taxon>Rhizobium</taxon>
    </lineage>
</organism>
<reference evidence="19" key="2">
    <citation type="journal article" date="2023" name="MicrobiologyOpen">
        <title>Genomics of the tumorigenes clade of the family Rhizobiaceae and description of Rhizobium rhododendri sp. nov.</title>
        <authorList>
            <person name="Kuzmanovic N."/>
            <person name="diCenzo G.C."/>
            <person name="Bunk B."/>
            <person name="Sproeer C."/>
            <person name="Fruehling A."/>
            <person name="Neumann-Schaal M."/>
            <person name="Overmann J."/>
            <person name="Smalla K."/>
        </authorList>
    </citation>
    <scope>NUCLEOTIDE SEQUENCE [LARGE SCALE GENOMIC DNA]</scope>
    <source>
        <strain evidence="19">1078</strain>
        <plasmid evidence="19">unnamed2</plasmid>
    </source>
</reference>
<dbReference type="PANTHER" id="PTHR44758">
    <property type="entry name" value="NAD(P) TRANSHYDROGENASE SUBUNIT BETA"/>
    <property type="match status" value="1"/>
</dbReference>
<geneLocation type="plasmid" evidence="18 19">
    <name>unnamed2</name>
</geneLocation>
<evidence type="ECO:0000256" key="11">
    <source>
        <dbReference type="ARBA" id="ARBA00022989"/>
    </source>
</evidence>
<keyword evidence="18" id="KW-0614">Plasmid</keyword>
<evidence type="ECO:0000259" key="17">
    <source>
        <dbReference type="Pfam" id="PF02233"/>
    </source>
</evidence>
<evidence type="ECO:0000256" key="15">
    <source>
        <dbReference type="PIRNR" id="PIRNR000204"/>
    </source>
</evidence>
<feature type="transmembrane region" description="Helical" evidence="16">
    <location>
        <begin position="246"/>
        <end position="265"/>
    </location>
</feature>
<comment type="catalytic activity">
    <reaction evidence="14 15">
        <text>NAD(+) + NADPH + H(+)(in) = NADH + NADP(+) + H(+)(out)</text>
        <dbReference type="Rhea" id="RHEA:47992"/>
        <dbReference type="ChEBI" id="CHEBI:15378"/>
        <dbReference type="ChEBI" id="CHEBI:57540"/>
        <dbReference type="ChEBI" id="CHEBI:57783"/>
        <dbReference type="ChEBI" id="CHEBI:57945"/>
        <dbReference type="ChEBI" id="CHEBI:58349"/>
        <dbReference type="EC" id="7.1.1.1"/>
    </reaction>
</comment>
<feature type="domain" description="NADP transhydrogenase beta-like" evidence="17">
    <location>
        <begin position="10"/>
        <end position="464"/>
    </location>
</feature>
<feature type="transmembrane region" description="Helical" evidence="16">
    <location>
        <begin position="221"/>
        <end position="240"/>
    </location>
</feature>
<evidence type="ECO:0000256" key="3">
    <source>
        <dbReference type="ARBA" id="ARBA00007919"/>
    </source>
</evidence>
<dbReference type="InterPro" id="IPR029035">
    <property type="entry name" value="DHS-like_NAD/FAD-binding_dom"/>
</dbReference>
<keyword evidence="7 15" id="KW-0997">Cell inner membrane</keyword>
<dbReference type="RefSeq" id="WP_111221248.1">
    <property type="nucleotide sequence ID" value="NZ_CP117259.1"/>
</dbReference>
<evidence type="ECO:0000256" key="1">
    <source>
        <dbReference type="ARBA" id="ARBA00003943"/>
    </source>
</evidence>
<dbReference type="EC" id="7.1.1.1" evidence="4 15"/>
<dbReference type="Pfam" id="PF02233">
    <property type="entry name" value="PNTB"/>
    <property type="match status" value="1"/>
</dbReference>
<name>A0AAF1KK07_9HYPH</name>
<feature type="transmembrane region" description="Helical" evidence="16">
    <location>
        <begin position="64"/>
        <end position="86"/>
    </location>
</feature>
<protein>
    <recommendedName>
        <fullName evidence="5 15">NAD(P) transhydrogenase subunit beta</fullName>
        <ecNumber evidence="4 15">7.1.1.1</ecNumber>
    </recommendedName>
    <alternativeName>
        <fullName evidence="15">Nicotinamide nucleotide transhydrogenase subunit beta</fullName>
    </alternativeName>
</protein>
<comment type="similarity">
    <text evidence="3 15">Belongs to the PNT beta subunit family.</text>
</comment>
<dbReference type="Gene3D" id="3.40.50.1220">
    <property type="entry name" value="TPP-binding domain"/>
    <property type="match status" value="1"/>
</dbReference>
<dbReference type="Proteomes" id="UP000249499">
    <property type="component" value="Plasmid unnamed2"/>
</dbReference>
<dbReference type="PIRSF" id="PIRSF000204">
    <property type="entry name" value="PNTB"/>
    <property type="match status" value="1"/>
</dbReference>